<comment type="caution">
    <text evidence="4">The sequence shown here is derived from an EMBL/GenBank/DDBJ whole genome shotgun (WGS) entry which is preliminary data.</text>
</comment>
<dbReference type="InterPro" id="IPR011006">
    <property type="entry name" value="CheY-like_superfamily"/>
</dbReference>
<protein>
    <recommendedName>
        <fullName evidence="3">Response regulatory domain-containing protein</fullName>
    </recommendedName>
</protein>
<organism evidence="4 5">
    <name type="scientific">Candidatus Nomurabacteria bacterium CG1_02_47_685</name>
    <dbReference type="NCBI Taxonomy" id="1805282"/>
    <lineage>
        <taxon>Bacteria</taxon>
        <taxon>Candidatus Nomuraibacteriota</taxon>
    </lineage>
</organism>
<feature type="domain" description="Response regulatory" evidence="3">
    <location>
        <begin position="1"/>
        <end position="104"/>
    </location>
</feature>
<dbReference type="InterPro" id="IPR001789">
    <property type="entry name" value="Sig_transdc_resp-reg_receiver"/>
</dbReference>
<keyword evidence="1 2" id="KW-0597">Phosphoprotein</keyword>
<feature type="modified residue" description="4-aspartylphosphate" evidence="2">
    <location>
        <position position="36"/>
    </location>
</feature>
<dbReference type="STRING" id="1805282.AUJ44_01300"/>
<gene>
    <name evidence="4" type="ORF">AUJ44_01300</name>
</gene>
<dbReference type="Pfam" id="PF00072">
    <property type="entry name" value="Response_reg"/>
    <property type="match status" value="1"/>
</dbReference>
<dbReference type="PROSITE" id="PS50110">
    <property type="entry name" value="RESPONSE_REGULATORY"/>
    <property type="match status" value="1"/>
</dbReference>
<name>A0A1J4V725_9BACT</name>
<dbReference type="SMART" id="SM00448">
    <property type="entry name" value="REC"/>
    <property type="match status" value="1"/>
</dbReference>
<dbReference type="InterPro" id="IPR050595">
    <property type="entry name" value="Bact_response_regulator"/>
</dbReference>
<accession>A0A1J4V725</accession>
<reference evidence="4 5" key="1">
    <citation type="journal article" date="2016" name="Environ. Microbiol.">
        <title>Genomic resolution of a cold subsurface aquifer community provides metabolic insights for novel microbes adapted to high CO concentrations.</title>
        <authorList>
            <person name="Probst A.J."/>
            <person name="Castelle C.J."/>
            <person name="Singh A."/>
            <person name="Brown C.T."/>
            <person name="Anantharaman K."/>
            <person name="Sharon I."/>
            <person name="Hug L.A."/>
            <person name="Burstein D."/>
            <person name="Emerson J.B."/>
            <person name="Thomas B.C."/>
            <person name="Banfield J.F."/>
        </authorList>
    </citation>
    <scope>NUCLEOTIDE SEQUENCE [LARGE SCALE GENOMIC DNA]</scope>
    <source>
        <strain evidence="4">CG1_02_47_685</strain>
    </source>
</reference>
<dbReference type="PANTHER" id="PTHR44591">
    <property type="entry name" value="STRESS RESPONSE REGULATOR PROTEIN 1"/>
    <property type="match status" value="1"/>
</dbReference>
<evidence type="ECO:0000313" key="5">
    <source>
        <dbReference type="Proteomes" id="UP000183206"/>
    </source>
</evidence>
<dbReference type="GO" id="GO:0000160">
    <property type="term" value="P:phosphorelay signal transduction system"/>
    <property type="evidence" value="ECO:0007669"/>
    <property type="project" value="InterPro"/>
</dbReference>
<sequence>MVRKFLSKGFRVKSAIDYEESMDVLHEEKPDIILLDLILPGEKNGFSILSHLKTDNRMKTVPVIVLSNLGQQNDIDKAKMLGAVGFMIKANYSLNEIVEKVDGVLNERPAVFKALG</sequence>
<evidence type="ECO:0000256" key="2">
    <source>
        <dbReference type="PROSITE-ProRule" id="PRU00169"/>
    </source>
</evidence>
<dbReference type="PANTHER" id="PTHR44591:SF3">
    <property type="entry name" value="RESPONSE REGULATORY DOMAIN-CONTAINING PROTEIN"/>
    <property type="match status" value="1"/>
</dbReference>
<dbReference type="Gene3D" id="3.40.50.2300">
    <property type="match status" value="1"/>
</dbReference>
<dbReference type="AlphaFoldDB" id="A0A1J4V725"/>
<dbReference type="EMBL" id="MNVO01000024">
    <property type="protein sequence ID" value="OIO32948.1"/>
    <property type="molecule type" value="Genomic_DNA"/>
</dbReference>
<evidence type="ECO:0000313" key="4">
    <source>
        <dbReference type="EMBL" id="OIO32948.1"/>
    </source>
</evidence>
<evidence type="ECO:0000259" key="3">
    <source>
        <dbReference type="PROSITE" id="PS50110"/>
    </source>
</evidence>
<proteinExistence type="predicted"/>
<evidence type="ECO:0000256" key="1">
    <source>
        <dbReference type="ARBA" id="ARBA00022553"/>
    </source>
</evidence>
<dbReference type="SUPFAM" id="SSF52172">
    <property type="entry name" value="CheY-like"/>
    <property type="match status" value="1"/>
</dbReference>
<dbReference type="Proteomes" id="UP000183206">
    <property type="component" value="Unassembled WGS sequence"/>
</dbReference>